<dbReference type="InterPro" id="IPR042070">
    <property type="entry name" value="PucR_C-HTH_sf"/>
</dbReference>
<dbReference type="EMBL" id="JBHSGK010000001">
    <property type="protein sequence ID" value="MFC4735114.1"/>
    <property type="molecule type" value="Genomic_DNA"/>
</dbReference>
<dbReference type="PANTHER" id="PTHR33744:SF16">
    <property type="entry name" value="CARBOHYDRATE DIACID REGULATOR"/>
    <property type="match status" value="1"/>
</dbReference>
<gene>
    <name evidence="3" type="ORF">ACFO4L_00830</name>
</gene>
<dbReference type="InterPro" id="IPR008599">
    <property type="entry name" value="Diacid_rec"/>
</dbReference>
<evidence type="ECO:0000313" key="4">
    <source>
        <dbReference type="Proteomes" id="UP001595896"/>
    </source>
</evidence>
<evidence type="ECO:0000259" key="1">
    <source>
        <dbReference type="Pfam" id="PF05651"/>
    </source>
</evidence>
<comment type="caution">
    <text evidence="3">The sequence shown here is derived from an EMBL/GenBank/DDBJ whole genome shotgun (WGS) entry which is preliminary data.</text>
</comment>
<reference evidence="4" key="1">
    <citation type="journal article" date="2019" name="Int. J. Syst. Evol. Microbiol.">
        <title>The Global Catalogue of Microorganisms (GCM) 10K type strain sequencing project: providing services to taxonomists for standard genome sequencing and annotation.</title>
        <authorList>
            <consortium name="The Broad Institute Genomics Platform"/>
            <consortium name="The Broad Institute Genome Sequencing Center for Infectious Disease"/>
            <person name="Wu L."/>
            <person name="Ma J."/>
        </authorList>
    </citation>
    <scope>NUCLEOTIDE SEQUENCE [LARGE SCALE GENOMIC DNA]</scope>
    <source>
        <strain evidence="4">JCM 12165</strain>
    </source>
</reference>
<dbReference type="Pfam" id="PF13556">
    <property type="entry name" value="HTH_30"/>
    <property type="match status" value="1"/>
</dbReference>
<keyword evidence="4" id="KW-1185">Reference proteome</keyword>
<dbReference type="Proteomes" id="UP001595896">
    <property type="component" value="Unassembled WGS sequence"/>
</dbReference>
<feature type="domain" description="Putative sugar diacid recognition" evidence="1">
    <location>
        <begin position="7"/>
        <end position="135"/>
    </location>
</feature>
<feature type="domain" description="PucR C-terminal helix-turn-helix" evidence="2">
    <location>
        <begin position="289"/>
        <end position="346"/>
    </location>
</feature>
<protein>
    <submittedName>
        <fullName evidence="3">CdaR family transcriptional regulator</fullName>
    </submittedName>
</protein>
<name>A0ABV9NT75_9BACI</name>
<dbReference type="InterPro" id="IPR025736">
    <property type="entry name" value="PucR_C-HTH_dom"/>
</dbReference>
<evidence type="ECO:0000259" key="2">
    <source>
        <dbReference type="Pfam" id="PF13556"/>
    </source>
</evidence>
<dbReference type="Pfam" id="PF05651">
    <property type="entry name" value="Diacid_rec"/>
    <property type="match status" value="1"/>
</dbReference>
<dbReference type="Gene3D" id="1.10.10.2840">
    <property type="entry name" value="PucR C-terminal helix-turn-helix domain"/>
    <property type="match status" value="1"/>
</dbReference>
<dbReference type="RefSeq" id="WP_377907737.1">
    <property type="nucleotide sequence ID" value="NZ_JBHSGK010000001.1"/>
</dbReference>
<accession>A0ABV9NT75</accession>
<sequence>MNDLVISDDLAARIVAEASDVIEEEIIVIDKDGYITAATDSGRIGTRHLPGREVMITGEAKTISESEAQTDPSVRAGTVLPLGFRGSIIGVLGITGSREKTATYGALLQKMTELLIEKLFSAEALRLRWYAGERLLHGLLAAKENSEEQKRIASRIGLNDDDFYSLLIVQMVQPEPEEIPYPEQFAGFLTKWRYDQYVCIWASDQAEQLSSQFMNYLDKHDAVVERAGLSRPGMDFANMLEEAETAAQHSAGELIIYQMLSLELLLHDLTDRTKKKLMEDTALSNDTALRRTVEAFIQEGYSLKRTAAVLDVHVNTVQYRLAKLEDLTGLSWKRGEDLAVLVIAVKLLNQPKKQ</sequence>
<organism evidence="3 4">
    <name type="scientific">Bacillus daqingensis</name>
    <dbReference type="NCBI Taxonomy" id="872396"/>
    <lineage>
        <taxon>Bacteria</taxon>
        <taxon>Bacillati</taxon>
        <taxon>Bacillota</taxon>
        <taxon>Bacilli</taxon>
        <taxon>Bacillales</taxon>
        <taxon>Bacillaceae</taxon>
        <taxon>Bacillus</taxon>
    </lineage>
</organism>
<evidence type="ECO:0000313" key="3">
    <source>
        <dbReference type="EMBL" id="MFC4735114.1"/>
    </source>
</evidence>
<proteinExistence type="predicted"/>
<dbReference type="PANTHER" id="PTHR33744">
    <property type="entry name" value="CARBOHYDRATE DIACID REGULATOR"/>
    <property type="match status" value="1"/>
</dbReference>
<dbReference type="InterPro" id="IPR051448">
    <property type="entry name" value="CdaR-like_regulators"/>
</dbReference>